<keyword evidence="4 13" id="KW-0812">Transmembrane</keyword>
<dbReference type="SMART" id="SM00408">
    <property type="entry name" value="IGc2"/>
    <property type="match status" value="3"/>
</dbReference>
<comment type="similarity">
    <text evidence="2">Belongs to the immunoglobulin superfamily.</text>
</comment>
<evidence type="ECO:0000256" key="2">
    <source>
        <dbReference type="ARBA" id="ARBA00008637"/>
    </source>
</evidence>
<keyword evidence="11" id="KW-0393">Immunoglobulin domain</keyword>
<dbReference type="GO" id="GO:0098609">
    <property type="term" value="P:cell-cell adhesion"/>
    <property type="evidence" value="ECO:0007669"/>
    <property type="project" value="TreeGrafter"/>
</dbReference>
<feature type="chain" id="PRO_5034299396" evidence="14">
    <location>
        <begin position="19"/>
        <end position="772"/>
    </location>
</feature>
<evidence type="ECO:0000259" key="15">
    <source>
        <dbReference type="PROSITE" id="PS50835"/>
    </source>
</evidence>
<dbReference type="GO" id="GO:0007416">
    <property type="term" value="P:synapse assembly"/>
    <property type="evidence" value="ECO:0007669"/>
    <property type="project" value="TreeGrafter"/>
</dbReference>
<keyword evidence="5 14" id="KW-0732">Signal</keyword>
<protein>
    <submittedName>
        <fullName evidence="16">Kirre like nephrin family adhesion molecule 3a</fullName>
    </submittedName>
</protein>
<sequence length="772" mass="84412">MRSGVLLLISGLLGFGSSVVFIQQPHDLVVVAGQPVTLPCSITGYHGTVLWVKDGLALGVNRDMSGYPRYDVIGDHSKGEYHLLIQRTELTDDGSFECQAIQAATRSRPARLTVLVPPDDPVIIGAPVVSLRAGDSLNLTCHAENAKPAASIIWIRNGEVLNSAAYTKTLLRDGRRESTVSTLHISSSNIETGQQITCRASNKAAPNGKEATVTIDIQHFPLVNLSVEPQPVLEGNLVKFHCAAKANPPVTHYRWAKGGNMITDATGDTYEVLVDHSFFTEPVSCEVTNALGSTNISRNVDVYFGPRLAAEPQSLQVDRGSDAVFSCAWIGNPSLTIVWMKRGHGVVLSNENTLTLKGVRQEDAGKYVCRAVVPRVGVGEKEVMLTVNGPPTISSTQTQQALYGEKGQIKCFIRSTPPPDRIAWSWKETVLESGTSGRYTVETVSTEDGVISTLTMSNIVPADFQTIYNCTAWNSFGSDTEIIRLKEQGSLRLAVIIGVAVGAFLALIVLIGTLGAFCCARLQRKDMHLVMSSLPVSLSSRQRELSGTLKSENLKGVVSAKNDIRVEIVHKDHNATREPEEHGNMKQMMMERSEFQQESVLKQLEVLQEEERELQHIKDPTNGYYSVNTFQEQPTPSISLTTNQNAEVRNPATATLGKHRVPTGMSYTNIYNTLGAGPNRLYDYSQRFVLGMGSSSIELCEREFQRGSLSDSSSFQDTQCDSSVSSYSKQDGYVQFDKASKASVSSSSHYSQSSSQNSDLTRPLQKRMQTHV</sequence>
<dbReference type="PANTHER" id="PTHR11640">
    <property type="entry name" value="NEPHRIN"/>
    <property type="match status" value="1"/>
</dbReference>
<dbReference type="Proteomes" id="UP000694701">
    <property type="component" value="Unplaced"/>
</dbReference>
<dbReference type="GO" id="GO:0050839">
    <property type="term" value="F:cell adhesion molecule binding"/>
    <property type="evidence" value="ECO:0007669"/>
    <property type="project" value="TreeGrafter"/>
</dbReference>
<dbReference type="GO" id="GO:0005911">
    <property type="term" value="C:cell-cell junction"/>
    <property type="evidence" value="ECO:0007669"/>
    <property type="project" value="TreeGrafter"/>
</dbReference>
<keyword evidence="3" id="KW-1003">Cell membrane</keyword>
<accession>A0A8C2EUC1</accession>
<feature type="transmembrane region" description="Helical" evidence="13">
    <location>
        <begin position="493"/>
        <end position="519"/>
    </location>
</feature>
<evidence type="ECO:0000313" key="17">
    <source>
        <dbReference type="Proteomes" id="UP000694701"/>
    </source>
</evidence>
<dbReference type="InterPro" id="IPR013783">
    <property type="entry name" value="Ig-like_fold"/>
</dbReference>
<evidence type="ECO:0000313" key="16">
    <source>
        <dbReference type="Ensembl" id="ENSCCRP00020045940.1"/>
    </source>
</evidence>
<dbReference type="SUPFAM" id="SSF48726">
    <property type="entry name" value="Immunoglobulin"/>
    <property type="match status" value="5"/>
</dbReference>
<dbReference type="FunFam" id="2.60.40.10:FF:000094">
    <property type="entry name" value="Kirre like nephrin family adhesion molecule 3"/>
    <property type="match status" value="1"/>
</dbReference>
<dbReference type="Ensembl" id="ENSCCRT00020050112.1">
    <property type="protein sequence ID" value="ENSCCRP00020045940.1"/>
    <property type="gene ID" value="ENSCCRG00020020433.1"/>
</dbReference>
<comment type="subcellular location">
    <subcellularLocation>
        <location evidence="1">Cell membrane</location>
        <topology evidence="1">Single-pass type I membrane protein</topology>
    </subcellularLocation>
</comment>
<reference evidence="16" key="1">
    <citation type="submission" date="2025-08" db="UniProtKB">
        <authorList>
            <consortium name="Ensembl"/>
        </authorList>
    </citation>
    <scope>IDENTIFICATION</scope>
</reference>
<dbReference type="InterPro" id="IPR051275">
    <property type="entry name" value="Cell_adhesion_signaling"/>
</dbReference>
<evidence type="ECO:0000256" key="9">
    <source>
        <dbReference type="ARBA" id="ARBA00023157"/>
    </source>
</evidence>
<evidence type="ECO:0000256" key="1">
    <source>
        <dbReference type="ARBA" id="ARBA00004251"/>
    </source>
</evidence>
<dbReference type="InterPro" id="IPR003599">
    <property type="entry name" value="Ig_sub"/>
</dbReference>
<dbReference type="Pfam" id="PF13927">
    <property type="entry name" value="Ig_3"/>
    <property type="match status" value="2"/>
</dbReference>
<feature type="compositionally biased region" description="Low complexity" evidence="12">
    <location>
        <begin position="743"/>
        <end position="758"/>
    </location>
</feature>
<keyword evidence="8 13" id="KW-0472">Membrane</keyword>
<dbReference type="FunFam" id="2.60.40.10:FF:000103">
    <property type="entry name" value="Kirre like nephrin family adhesion molecule 3"/>
    <property type="match status" value="1"/>
</dbReference>
<organism evidence="16 17">
    <name type="scientific">Cyprinus carpio</name>
    <name type="common">Common carp</name>
    <dbReference type="NCBI Taxonomy" id="7962"/>
    <lineage>
        <taxon>Eukaryota</taxon>
        <taxon>Metazoa</taxon>
        <taxon>Chordata</taxon>
        <taxon>Craniata</taxon>
        <taxon>Vertebrata</taxon>
        <taxon>Euteleostomi</taxon>
        <taxon>Actinopterygii</taxon>
        <taxon>Neopterygii</taxon>
        <taxon>Teleostei</taxon>
        <taxon>Ostariophysi</taxon>
        <taxon>Cypriniformes</taxon>
        <taxon>Cyprinidae</taxon>
        <taxon>Cyprininae</taxon>
        <taxon>Cyprinus</taxon>
    </lineage>
</organism>
<feature type="region of interest" description="Disordered" evidence="12">
    <location>
        <begin position="743"/>
        <end position="772"/>
    </location>
</feature>
<feature type="domain" description="Ig-like" evidence="15">
    <location>
        <begin position="221"/>
        <end position="301"/>
    </location>
</feature>
<name>A0A8C2EUC1_CYPCA</name>
<keyword evidence="6" id="KW-0677">Repeat</keyword>
<feature type="domain" description="Ig-like" evidence="15">
    <location>
        <begin position="121"/>
        <end position="214"/>
    </location>
</feature>
<feature type="domain" description="Ig-like" evidence="15">
    <location>
        <begin position="17"/>
        <end position="113"/>
    </location>
</feature>
<evidence type="ECO:0000256" key="11">
    <source>
        <dbReference type="ARBA" id="ARBA00023319"/>
    </source>
</evidence>
<evidence type="ECO:0000256" key="7">
    <source>
        <dbReference type="ARBA" id="ARBA00022989"/>
    </source>
</evidence>
<dbReference type="Gene3D" id="2.60.40.10">
    <property type="entry name" value="Immunoglobulins"/>
    <property type="match status" value="5"/>
</dbReference>
<dbReference type="FunFam" id="2.60.40.10:FF:000077">
    <property type="entry name" value="Kirre like nephrin family adhesion molecule 3"/>
    <property type="match status" value="1"/>
</dbReference>
<keyword evidence="7 13" id="KW-1133">Transmembrane helix</keyword>
<feature type="signal peptide" evidence="14">
    <location>
        <begin position="1"/>
        <end position="18"/>
    </location>
</feature>
<dbReference type="FunFam" id="2.60.40.10:FF:000170">
    <property type="entry name" value="Kirre like nephrin family adhesion molecule 3"/>
    <property type="match status" value="1"/>
</dbReference>
<evidence type="ECO:0000256" key="4">
    <source>
        <dbReference type="ARBA" id="ARBA00022692"/>
    </source>
</evidence>
<dbReference type="InterPro" id="IPR036179">
    <property type="entry name" value="Ig-like_dom_sf"/>
</dbReference>
<dbReference type="AlphaFoldDB" id="A0A8C2EUC1"/>
<dbReference type="InterPro" id="IPR013098">
    <property type="entry name" value="Ig_I-set"/>
</dbReference>
<evidence type="ECO:0000256" key="14">
    <source>
        <dbReference type="SAM" id="SignalP"/>
    </source>
</evidence>
<evidence type="ECO:0000256" key="3">
    <source>
        <dbReference type="ARBA" id="ARBA00022475"/>
    </source>
</evidence>
<feature type="domain" description="Ig-like" evidence="15">
    <location>
        <begin position="391"/>
        <end position="486"/>
    </location>
</feature>
<evidence type="ECO:0000256" key="8">
    <source>
        <dbReference type="ARBA" id="ARBA00023136"/>
    </source>
</evidence>
<dbReference type="CDD" id="cd05898">
    <property type="entry name" value="IgI_5_KIRREL3"/>
    <property type="match status" value="1"/>
</dbReference>
<dbReference type="InterPro" id="IPR003598">
    <property type="entry name" value="Ig_sub2"/>
</dbReference>
<evidence type="ECO:0000256" key="12">
    <source>
        <dbReference type="SAM" id="MobiDB-lite"/>
    </source>
</evidence>
<proteinExistence type="inferred from homology"/>
<feature type="domain" description="Ig-like" evidence="15">
    <location>
        <begin position="306"/>
        <end position="386"/>
    </location>
</feature>
<dbReference type="PROSITE" id="PS50835">
    <property type="entry name" value="IG_LIKE"/>
    <property type="match status" value="5"/>
</dbReference>
<dbReference type="PANTHER" id="PTHR11640:SF49">
    <property type="entry name" value="KIN OF IRRE-LIKE PROTEIN 3"/>
    <property type="match status" value="1"/>
</dbReference>
<dbReference type="InterPro" id="IPR007110">
    <property type="entry name" value="Ig-like_dom"/>
</dbReference>
<keyword evidence="10" id="KW-0325">Glycoprotein</keyword>
<dbReference type="GO" id="GO:0005886">
    <property type="term" value="C:plasma membrane"/>
    <property type="evidence" value="ECO:0007669"/>
    <property type="project" value="UniProtKB-SubCell"/>
</dbReference>
<evidence type="ECO:0000256" key="10">
    <source>
        <dbReference type="ARBA" id="ARBA00023180"/>
    </source>
</evidence>
<keyword evidence="9" id="KW-1015">Disulfide bond</keyword>
<evidence type="ECO:0000256" key="5">
    <source>
        <dbReference type="ARBA" id="ARBA00022729"/>
    </source>
</evidence>
<evidence type="ECO:0000256" key="6">
    <source>
        <dbReference type="ARBA" id="ARBA00022737"/>
    </source>
</evidence>
<dbReference type="CDD" id="cd05759">
    <property type="entry name" value="IgI_2_KIRREL3-like"/>
    <property type="match status" value="1"/>
</dbReference>
<dbReference type="Pfam" id="PF07679">
    <property type="entry name" value="I-set"/>
    <property type="match status" value="2"/>
</dbReference>
<evidence type="ECO:0000256" key="13">
    <source>
        <dbReference type="SAM" id="Phobius"/>
    </source>
</evidence>
<dbReference type="SMART" id="SM00409">
    <property type="entry name" value="IG"/>
    <property type="match status" value="4"/>
</dbReference>